<name>M7SCW8_EUTLA</name>
<dbReference type="Gene3D" id="1.10.238.10">
    <property type="entry name" value="EF-hand"/>
    <property type="match status" value="2"/>
</dbReference>
<comment type="function">
    <text evidence="1">May contribute to the rapid motility of the trypanosomes, playing a role either in flagellar structure or in calcium metabolism. Could alternate between a GDP-bound inactive form to a calcium/GTP-bound active form.</text>
</comment>
<dbReference type="InterPro" id="IPR054322">
    <property type="entry name" value="FCABP_EF-hand"/>
</dbReference>
<dbReference type="Pfam" id="PF22592">
    <property type="entry name" value="FCaBP_EF-hand"/>
    <property type="match status" value="1"/>
</dbReference>
<evidence type="ECO:0000313" key="7">
    <source>
        <dbReference type="EMBL" id="EMR64054.1"/>
    </source>
</evidence>
<evidence type="ECO:0000256" key="2">
    <source>
        <dbReference type="ARBA" id="ARBA00005727"/>
    </source>
</evidence>
<dbReference type="SUPFAM" id="SSF47473">
    <property type="entry name" value="EF-hand"/>
    <property type="match status" value="1"/>
</dbReference>
<keyword evidence="5" id="KW-0106">Calcium</keyword>
<evidence type="ECO:0000256" key="3">
    <source>
        <dbReference type="ARBA" id="ARBA00022723"/>
    </source>
</evidence>
<dbReference type="eggNOG" id="ENOG502S14U">
    <property type="taxonomic scope" value="Eukaryota"/>
</dbReference>
<dbReference type="InterPro" id="IPR011992">
    <property type="entry name" value="EF-hand-dom_pair"/>
</dbReference>
<keyword evidence="8" id="KW-1185">Reference proteome</keyword>
<dbReference type="SMART" id="SM00054">
    <property type="entry name" value="EFh"/>
    <property type="match status" value="3"/>
</dbReference>
<accession>M7SCW8</accession>
<dbReference type="PROSITE" id="PS00018">
    <property type="entry name" value="EF_HAND_1"/>
    <property type="match status" value="1"/>
</dbReference>
<evidence type="ECO:0000256" key="1">
    <source>
        <dbReference type="ARBA" id="ARBA00002387"/>
    </source>
</evidence>
<dbReference type="PRINTS" id="PR01362">
    <property type="entry name" value="CALFLAGIN"/>
</dbReference>
<dbReference type="OrthoDB" id="26525at2759"/>
<evidence type="ECO:0000313" key="8">
    <source>
        <dbReference type="Proteomes" id="UP000012174"/>
    </source>
</evidence>
<protein>
    <submittedName>
        <fullName evidence="7">Putative flagellar calcium-binding protein</fullName>
    </submittedName>
</protein>
<dbReference type="KEGG" id="ela:UCREL1_8981"/>
<gene>
    <name evidence="7" type="ORF">UCREL1_8981</name>
</gene>
<dbReference type="STRING" id="1287681.M7SCW8"/>
<feature type="domain" description="EF-hand" evidence="6">
    <location>
        <begin position="142"/>
        <end position="177"/>
    </location>
</feature>
<keyword evidence="4" id="KW-0677">Repeat</keyword>
<dbReference type="PROSITE" id="PS50222">
    <property type="entry name" value="EF_HAND_2"/>
    <property type="match status" value="1"/>
</dbReference>
<dbReference type="InterPro" id="IPR018247">
    <property type="entry name" value="EF_Hand_1_Ca_BS"/>
</dbReference>
<organism evidence="7 8">
    <name type="scientific">Eutypa lata (strain UCR-EL1)</name>
    <name type="common">Grapevine dieback disease fungus</name>
    <name type="synonym">Eutypa armeniacae</name>
    <dbReference type="NCBI Taxonomy" id="1287681"/>
    <lineage>
        <taxon>Eukaryota</taxon>
        <taxon>Fungi</taxon>
        <taxon>Dikarya</taxon>
        <taxon>Ascomycota</taxon>
        <taxon>Pezizomycotina</taxon>
        <taxon>Sordariomycetes</taxon>
        <taxon>Xylariomycetidae</taxon>
        <taxon>Xylariales</taxon>
        <taxon>Diatrypaceae</taxon>
        <taxon>Eutypa</taxon>
    </lineage>
</organism>
<dbReference type="InterPro" id="IPR003299">
    <property type="entry name" value="Calflagin-bd"/>
</dbReference>
<keyword evidence="7" id="KW-0969">Cilium</keyword>
<keyword evidence="7" id="KW-0966">Cell projection</keyword>
<dbReference type="Pfam" id="PF13499">
    <property type="entry name" value="EF-hand_7"/>
    <property type="match status" value="1"/>
</dbReference>
<dbReference type="Proteomes" id="UP000012174">
    <property type="component" value="Unassembled WGS sequence"/>
</dbReference>
<dbReference type="InterPro" id="IPR002048">
    <property type="entry name" value="EF_hand_dom"/>
</dbReference>
<dbReference type="GO" id="GO:0005509">
    <property type="term" value="F:calcium ion binding"/>
    <property type="evidence" value="ECO:0007669"/>
    <property type="project" value="InterPro"/>
</dbReference>
<dbReference type="HOGENOM" id="CLU_110499_0_0_1"/>
<sequence>MAEQQTIDWAAISSKLPYEKTAPAKAQRDDLWKGIDVNANGYLSLAEVDKGVRDVLGLEDSVFDAKPAVMRAFQAAKNAAKTKSPRGDHYIERPEFRLLLLYLREYFELYQAFARIDAGDDNRVDFGEFVRARPLVEKWVGGPVEDYEAEFARVDKNGGGQILFSEFAEWAIAKSLDLEEDDD</sequence>
<evidence type="ECO:0000256" key="5">
    <source>
        <dbReference type="ARBA" id="ARBA00022837"/>
    </source>
</evidence>
<evidence type="ECO:0000256" key="4">
    <source>
        <dbReference type="ARBA" id="ARBA00022737"/>
    </source>
</evidence>
<dbReference type="AlphaFoldDB" id="M7SCW8"/>
<proteinExistence type="inferred from homology"/>
<evidence type="ECO:0000259" key="6">
    <source>
        <dbReference type="PROSITE" id="PS50222"/>
    </source>
</evidence>
<reference evidence="8" key="1">
    <citation type="journal article" date="2013" name="Genome Announc.">
        <title>Draft genome sequence of the grapevine dieback fungus Eutypa lata UCR-EL1.</title>
        <authorList>
            <person name="Blanco-Ulate B."/>
            <person name="Rolshausen P.E."/>
            <person name="Cantu D."/>
        </authorList>
    </citation>
    <scope>NUCLEOTIDE SEQUENCE [LARGE SCALE GENOMIC DNA]</scope>
    <source>
        <strain evidence="8">UCR-EL1</strain>
    </source>
</reference>
<keyword evidence="3" id="KW-0479">Metal-binding</keyword>
<keyword evidence="7" id="KW-0282">Flagellum</keyword>
<dbReference type="OMA" id="FEYWVMF"/>
<comment type="similarity">
    <text evidence="2">Belongs to the calflagin family.</text>
</comment>
<dbReference type="EMBL" id="KB707125">
    <property type="protein sequence ID" value="EMR64054.1"/>
    <property type="molecule type" value="Genomic_DNA"/>
</dbReference>